<evidence type="ECO:0000313" key="2">
    <source>
        <dbReference type="Proteomes" id="UP001597053"/>
    </source>
</evidence>
<sequence length="77" mass="8129">MHGQPSIDLDVPDFVPRADVDDGLLPVNAHVRGASGDAVGELLLWVKDGALAALEYAWYTDEPPTSLTAADSIVIEA</sequence>
<gene>
    <name evidence="1" type="ORF">ACFQZ8_03370</name>
</gene>
<accession>A0ABW2ZXA5</accession>
<dbReference type="Proteomes" id="UP001597053">
    <property type="component" value="Unassembled WGS sequence"/>
</dbReference>
<organism evidence="1 2">
    <name type="scientific">Micromonospora azadirachtae</name>
    <dbReference type="NCBI Taxonomy" id="1970735"/>
    <lineage>
        <taxon>Bacteria</taxon>
        <taxon>Bacillati</taxon>
        <taxon>Actinomycetota</taxon>
        <taxon>Actinomycetes</taxon>
        <taxon>Micromonosporales</taxon>
        <taxon>Micromonosporaceae</taxon>
        <taxon>Micromonospora</taxon>
    </lineage>
</organism>
<dbReference type="EMBL" id="JBHTHM010000067">
    <property type="protein sequence ID" value="MFD0782969.1"/>
    <property type="molecule type" value="Genomic_DNA"/>
</dbReference>
<evidence type="ECO:0000313" key="1">
    <source>
        <dbReference type="EMBL" id="MFD0782969.1"/>
    </source>
</evidence>
<comment type="caution">
    <text evidence="1">The sequence shown here is derived from an EMBL/GenBank/DDBJ whole genome shotgun (WGS) entry which is preliminary data.</text>
</comment>
<reference evidence="2" key="1">
    <citation type="journal article" date="2019" name="Int. J. Syst. Evol. Microbiol.">
        <title>The Global Catalogue of Microorganisms (GCM) 10K type strain sequencing project: providing services to taxonomists for standard genome sequencing and annotation.</title>
        <authorList>
            <consortium name="The Broad Institute Genomics Platform"/>
            <consortium name="The Broad Institute Genome Sequencing Center for Infectious Disease"/>
            <person name="Wu L."/>
            <person name="Ma J."/>
        </authorList>
    </citation>
    <scope>NUCLEOTIDE SEQUENCE [LARGE SCALE GENOMIC DNA]</scope>
    <source>
        <strain evidence="2">JCM 32148</strain>
    </source>
</reference>
<keyword evidence="2" id="KW-1185">Reference proteome</keyword>
<proteinExistence type="predicted"/>
<name>A0ABW2ZXA5_9ACTN</name>
<protein>
    <submittedName>
        <fullName evidence="1">Uncharacterized protein</fullName>
    </submittedName>
</protein>